<reference evidence="2 3" key="1">
    <citation type="submission" date="2014-03" db="EMBL/GenBank/DDBJ databases">
        <title>Genome of Paenirhodobacter enshiensis DW2-9.</title>
        <authorList>
            <person name="Wang D."/>
            <person name="Wang G."/>
        </authorList>
    </citation>
    <scope>NUCLEOTIDE SEQUENCE [LARGE SCALE GENOMIC DNA]</scope>
    <source>
        <strain evidence="2 3">DW2-9</strain>
    </source>
</reference>
<organism evidence="2 3">
    <name type="scientific">Paenirhodobacter enshiensis</name>
    <dbReference type="NCBI Taxonomy" id="1105367"/>
    <lineage>
        <taxon>Bacteria</taxon>
        <taxon>Pseudomonadati</taxon>
        <taxon>Pseudomonadota</taxon>
        <taxon>Alphaproteobacteria</taxon>
        <taxon>Rhodobacterales</taxon>
        <taxon>Rhodobacter group</taxon>
        <taxon>Paenirhodobacter</taxon>
    </lineage>
</organism>
<feature type="region of interest" description="Disordered" evidence="1">
    <location>
        <begin position="43"/>
        <end position="67"/>
    </location>
</feature>
<keyword evidence="3" id="KW-1185">Reference proteome</keyword>
<dbReference type="RefSeq" id="WP_036634941.1">
    <property type="nucleotide sequence ID" value="NZ_JFZB01000003.1"/>
</dbReference>
<evidence type="ECO:0000313" key="2">
    <source>
        <dbReference type="EMBL" id="KFI29782.1"/>
    </source>
</evidence>
<accession>A0A086Y682</accession>
<comment type="caution">
    <text evidence="2">The sequence shown here is derived from an EMBL/GenBank/DDBJ whole genome shotgun (WGS) entry which is preliminary data.</text>
</comment>
<dbReference type="STRING" id="1105367.CG50_09120"/>
<dbReference type="AlphaFoldDB" id="A0A086Y682"/>
<dbReference type="Proteomes" id="UP000028824">
    <property type="component" value="Unassembled WGS sequence"/>
</dbReference>
<dbReference type="EMBL" id="JFZB01000003">
    <property type="protein sequence ID" value="KFI29782.1"/>
    <property type="molecule type" value="Genomic_DNA"/>
</dbReference>
<protein>
    <submittedName>
        <fullName evidence="2">Uncharacterized protein</fullName>
    </submittedName>
</protein>
<proteinExistence type="predicted"/>
<name>A0A086Y682_9RHOB</name>
<gene>
    <name evidence="2" type="ORF">CG50_09120</name>
</gene>
<evidence type="ECO:0000313" key="3">
    <source>
        <dbReference type="Proteomes" id="UP000028824"/>
    </source>
</evidence>
<evidence type="ECO:0000256" key="1">
    <source>
        <dbReference type="SAM" id="MobiDB-lite"/>
    </source>
</evidence>
<sequence>MLQKILSLVLRRPEPDAVLDARYAALARHDGGHEATAVPMFHRDAHPEQGREGGSHAPASFGQKTHR</sequence>
<feature type="compositionally biased region" description="Basic and acidic residues" evidence="1">
    <location>
        <begin position="43"/>
        <end position="54"/>
    </location>
</feature>